<dbReference type="PANTHER" id="PTHR21521">
    <property type="entry name" value="AMUN, ISOFORM A"/>
    <property type="match status" value="1"/>
</dbReference>
<evidence type="ECO:0000256" key="1">
    <source>
        <dbReference type="SAM" id="MobiDB-lite"/>
    </source>
</evidence>
<feature type="region of interest" description="Disordered" evidence="1">
    <location>
        <begin position="240"/>
        <end position="301"/>
    </location>
</feature>
<name>A0A2P5A271_9HYPO</name>
<dbReference type="GeneID" id="29984752"/>
<dbReference type="STRING" id="398673.A0A2P5A271"/>
<organism evidence="2 3">
    <name type="scientific">Trichoderma gamsii</name>
    <dbReference type="NCBI Taxonomy" id="398673"/>
    <lineage>
        <taxon>Eukaryota</taxon>
        <taxon>Fungi</taxon>
        <taxon>Dikarya</taxon>
        <taxon>Ascomycota</taxon>
        <taxon>Pezizomycotina</taxon>
        <taxon>Sordariomycetes</taxon>
        <taxon>Hypocreomycetidae</taxon>
        <taxon>Hypocreales</taxon>
        <taxon>Hypocreaceae</taxon>
        <taxon>Trichoderma</taxon>
    </lineage>
</organism>
<comment type="caution">
    <text evidence="2">The sequence shown here is derived from an EMBL/GenBank/DDBJ whole genome shotgun (WGS) entry which is preliminary data.</text>
</comment>
<dbReference type="Proteomes" id="UP000054821">
    <property type="component" value="Unassembled WGS sequence"/>
</dbReference>
<dbReference type="AlphaFoldDB" id="A0A2P5A271"/>
<dbReference type="EMBL" id="JPDN02000001">
    <property type="protein sequence ID" value="PON30637.1"/>
    <property type="molecule type" value="Genomic_DNA"/>
</dbReference>
<dbReference type="RefSeq" id="XP_018662209.2">
    <property type="nucleotide sequence ID" value="XM_018804669.2"/>
</dbReference>
<evidence type="ECO:0000313" key="3">
    <source>
        <dbReference type="Proteomes" id="UP000054821"/>
    </source>
</evidence>
<feature type="compositionally biased region" description="Basic and acidic residues" evidence="1">
    <location>
        <begin position="271"/>
        <end position="287"/>
    </location>
</feature>
<evidence type="ECO:0000313" key="2">
    <source>
        <dbReference type="EMBL" id="PON30637.1"/>
    </source>
</evidence>
<accession>A0A2P5A271</accession>
<sequence>MLVRVISGIFFRNINTAYSASTRGAMASSAAVPHNEITKEQFASHLSQYPALLEEISESKGAKDGQRMLSELDHFRYVDAVATFDLKNPKREMDLEDIKTLVEWKLRHGKFRPKLLSLVSSNPPTTVSQTLDFARNFYTNSNDARGTVRALAKLKGIGPATASLLLSVHDAQNAIFFSDEAFYWLCCGGKKASIKYNIDEYAALNDEAQALVKRLDVSATDIEKVAYVLMKRSNLVNDSKADTAKANAPAKAKNPAASEPKKRKTASNESVKTETKAKGKVEEKALTEENSSVRRSKRLRK</sequence>
<proteinExistence type="predicted"/>
<gene>
    <name evidence="2" type="ORF">TGAM01_v200057</name>
</gene>
<protein>
    <submittedName>
        <fullName evidence="2">Uncharacterized protein</fullName>
    </submittedName>
</protein>
<reference evidence="2 3" key="1">
    <citation type="journal article" date="2016" name="Genome Announc.">
        <title>Draft Whole-Genome Sequence of Trichoderma gamsii T6085, a Promising Biocontrol Agent of Fusarium Head Blight on Wheat.</title>
        <authorList>
            <person name="Baroncelli R."/>
            <person name="Zapparata A."/>
            <person name="Piaggeschi G."/>
            <person name="Sarrocco S."/>
            <person name="Vannacci G."/>
        </authorList>
    </citation>
    <scope>NUCLEOTIDE SEQUENCE [LARGE SCALE GENOMIC DNA]</scope>
    <source>
        <strain evidence="2 3">T6085</strain>
    </source>
</reference>
<feature type="compositionally biased region" description="Low complexity" evidence="1">
    <location>
        <begin position="244"/>
        <end position="258"/>
    </location>
</feature>
<keyword evidence="3" id="KW-1185">Reference proteome</keyword>
<dbReference type="PANTHER" id="PTHR21521:SF0">
    <property type="entry name" value="AMUN, ISOFORM A"/>
    <property type="match status" value="1"/>
</dbReference>